<dbReference type="OrthoDB" id="271448at2759"/>
<dbReference type="InterPro" id="IPR036390">
    <property type="entry name" value="WH_DNA-bd_sf"/>
</dbReference>
<evidence type="ECO:0000256" key="3">
    <source>
        <dbReference type="ARBA" id="ARBA00022723"/>
    </source>
</evidence>
<dbReference type="GO" id="GO:0000814">
    <property type="term" value="C:ESCRT II complex"/>
    <property type="evidence" value="ECO:0007669"/>
    <property type="project" value="UniProtKB-UniRule"/>
</dbReference>
<dbReference type="InterPro" id="IPR011993">
    <property type="entry name" value="PH-like_dom_sf"/>
</dbReference>
<protein>
    <recommendedName>
        <fullName evidence="7">Vacuolar protein-sorting-associated protein 36</fullName>
    </recommendedName>
    <alternativeName>
        <fullName evidence="7">ESCRT-II complex subunit VPS36</fullName>
    </alternativeName>
</protein>
<evidence type="ECO:0000313" key="9">
    <source>
        <dbReference type="EMBL" id="QLL32046.1"/>
    </source>
</evidence>
<keyword evidence="10" id="KW-1185">Reference proteome</keyword>
<keyword evidence="7" id="KW-0967">Endosome</keyword>
<dbReference type="InterPro" id="IPR040608">
    <property type="entry name" value="Snf8/Vps36"/>
</dbReference>
<comment type="subcellular location">
    <subcellularLocation>
        <location evidence="7">Cytoplasm</location>
    </subcellularLocation>
    <subcellularLocation>
        <location evidence="7">Endosome</location>
    </subcellularLocation>
</comment>
<dbReference type="InterPro" id="IPR031558">
    <property type="entry name" value="Vps36-NZF-N"/>
</dbReference>
<dbReference type="CDD" id="cd13227">
    <property type="entry name" value="PH-GRAM-like_Vps36"/>
    <property type="match status" value="1"/>
</dbReference>
<dbReference type="InterPro" id="IPR001876">
    <property type="entry name" value="Znf_RanBP2"/>
</dbReference>
<dbReference type="EMBL" id="CP059248">
    <property type="protein sequence ID" value="QLL32046.1"/>
    <property type="molecule type" value="Genomic_DNA"/>
</dbReference>
<dbReference type="KEGG" id="tgb:HG536_0C02150"/>
<evidence type="ECO:0000256" key="7">
    <source>
        <dbReference type="RuleBase" id="RU367095"/>
    </source>
</evidence>
<dbReference type="PANTHER" id="PTHR13128">
    <property type="entry name" value="VACUOLAR PROTEIN-SORTING-ASSOCIATED PROTEIN 36"/>
    <property type="match status" value="1"/>
</dbReference>
<keyword evidence="6 7" id="KW-0653">Protein transport</keyword>
<organism evidence="9 10">
    <name type="scientific">Torulaspora globosa</name>
    <dbReference type="NCBI Taxonomy" id="48254"/>
    <lineage>
        <taxon>Eukaryota</taxon>
        <taxon>Fungi</taxon>
        <taxon>Dikarya</taxon>
        <taxon>Ascomycota</taxon>
        <taxon>Saccharomycotina</taxon>
        <taxon>Saccharomycetes</taxon>
        <taxon>Saccharomycetales</taxon>
        <taxon>Saccharomycetaceae</taxon>
        <taxon>Torulaspora</taxon>
    </lineage>
</organism>
<dbReference type="Pfam" id="PF16988">
    <property type="entry name" value="Vps36-NZF-N"/>
    <property type="match status" value="1"/>
</dbReference>
<keyword evidence="7" id="KW-0963">Cytoplasm</keyword>
<keyword evidence="4" id="KW-0863">Zinc-finger</keyword>
<dbReference type="Pfam" id="PF04157">
    <property type="entry name" value="EAP30"/>
    <property type="match status" value="1"/>
</dbReference>
<dbReference type="GO" id="GO:0008270">
    <property type="term" value="F:zinc ion binding"/>
    <property type="evidence" value="ECO:0007669"/>
    <property type="project" value="UniProtKB-KW"/>
</dbReference>
<comment type="function">
    <text evidence="7">Component of the ESCRT-II complex (endosomal sorting complex required for transport II), which is required for multivesicular body (MVB) formation and sorting of endosomal cargo proteins into MVBs.</text>
</comment>
<dbReference type="SUPFAM" id="SSF46785">
    <property type="entry name" value="Winged helix' DNA-binding domain"/>
    <property type="match status" value="2"/>
</dbReference>
<dbReference type="Gene3D" id="2.30.29.30">
    <property type="entry name" value="Pleckstrin-homology domain (PH domain)/Phosphotyrosine-binding domain (PTB)"/>
    <property type="match status" value="1"/>
</dbReference>
<evidence type="ECO:0000256" key="4">
    <source>
        <dbReference type="ARBA" id="ARBA00022771"/>
    </source>
</evidence>
<dbReference type="GO" id="GO:0031902">
    <property type="term" value="C:late endosome membrane"/>
    <property type="evidence" value="ECO:0007669"/>
    <property type="project" value="UniProtKB-UniRule"/>
</dbReference>
<evidence type="ECO:0000256" key="2">
    <source>
        <dbReference type="ARBA" id="ARBA00022448"/>
    </source>
</evidence>
<dbReference type="GO" id="GO:0032266">
    <property type="term" value="F:phosphatidylinositol-3-phosphate binding"/>
    <property type="evidence" value="ECO:0007669"/>
    <property type="project" value="UniProtKB-UniRule"/>
</dbReference>
<dbReference type="GO" id="GO:0043130">
    <property type="term" value="F:ubiquitin binding"/>
    <property type="evidence" value="ECO:0007669"/>
    <property type="project" value="UniProtKB-UniRule"/>
</dbReference>
<proteinExistence type="inferred from homology"/>
<dbReference type="PANTHER" id="PTHR13128:SF12">
    <property type="entry name" value="VACUOLAR PROTEIN-SORTING-ASSOCIATED PROTEIN 36"/>
    <property type="match status" value="1"/>
</dbReference>
<gene>
    <name evidence="9" type="ORF">HG536_0C02150</name>
</gene>
<dbReference type="InterPro" id="IPR036443">
    <property type="entry name" value="Znf_RanBP2_sf"/>
</dbReference>
<evidence type="ECO:0000313" key="10">
    <source>
        <dbReference type="Proteomes" id="UP000515788"/>
    </source>
</evidence>
<dbReference type="GeneID" id="59325183"/>
<reference evidence="9 10" key="1">
    <citation type="submission" date="2020-06" db="EMBL/GenBank/DDBJ databases">
        <title>The yeast mating-type switching endonuclease HO is a domesticated member of an unorthodox homing genetic element family.</title>
        <authorList>
            <person name="Coughlan A.Y."/>
            <person name="Lombardi L."/>
            <person name="Braun-Galleani S."/>
            <person name="Martos A.R."/>
            <person name="Galeote V."/>
            <person name="Bigey F."/>
            <person name="Dequin S."/>
            <person name="Byrne K.P."/>
            <person name="Wolfe K.H."/>
        </authorList>
    </citation>
    <scope>NUCLEOTIDE SEQUENCE [LARGE SCALE GENOMIC DNA]</scope>
    <source>
        <strain evidence="9 10">CBS764</strain>
    </source>
</reference>
<dbReference type="SMART" id="SM00547">
    <property type="entry name" value="ZnF_RBZ"/>
    <property type="match status" value="2"/>
</dbReference>
<dbReference type="GO" id="GO:0043328">
    <property type="term" value="P:protein transport to vacuole involved in ubiquitin-dependent protein catabolic process via the multivesicular body sorting pathway"/>
    <property type="evidence" value="ECO:0007669"/>
    <property type="project" value="UniProtKB-UniRule"/>
</dbReference>
<dbReference type="Proteomes" id="UP000515788">
    <property type="component" value="Chromosome 3"/>
</dbReference>
<evidence type="ECO:0000259" key="8">
    <source>
        <dbReference type="PROSITE" id="PS51495"/>
    </source>
</evidence>
<dbReference type="SUPFAM" id="SSF90209">
    <property type="entry name" value="Ran binding protein zinc finger-like"/>
    <property type="match status" value="2"/>
</dbReference>
<feature type="domain" description="GLUE N-terminal" evidence="8">
    <location>
        <begin position="7"/>
        <end position="267"/>
    </location>
</feature>
<dbReference type="InterPro" id="IPR036388">
    <property type="entry name" value="WH-like_DNA-bd_sf"/>
</dbReference>
<keyword evidence="2 7" id="KW-0813">Transport</keyword>
<evidence type="ECO:0000256" key="6">
    <source>
        <dbReference type="ARBA" id="ARBA00022927"/>
    </source>
</evidence>
<keyword evidence="3" id="KW-0479">Metal-binding</keyword>
<dbReference type="Gene3D" id="2.30.30.380">
    <property type="entry name" value="Zn-finger domain of Sec23/24"/>
    <property type="match status" value="1"/>
</dbReference>
<accession>A0A7G3ZEW0</accession>
<dbReference type="InterPro" id="IPR021648">
    <property type="entry name" value="GLUE_dom"/>
</dbReference>
<evidence type="ECO:0000256" key="1">
    <source>
        <dbReference type="ARBA" id="ARBA00009697"/>
    </source>
</evidence>
<evidence type="ECO:0000256" key="5">
    <source>
        <dbReference type="ARBA" id="ARBA00022833"/>
    </source>
</evidence>
<keyword evidence="5" id="KW-0862">Zinc</keyword>
<dbReference type="InterPro" id="IPR037855">
    <property type="entry name" value="Vps36"/>
</dbReference>
<comment type="similarity">
    <text evidence="1 7">Belongs to the VPS36 family.</text>
</comment>
<dbReference type="Pfam" id="PF11605">
    <property type="entry name" value="Vps36_ESCRT-II"/>
    <property type="match status" value="1"/>
</dbReference>
<name>A0A7G3ZEW0_9SACH</name>
<dbReference type="SUPFAM" id="SSF50729">
    <property type="entry name" value="PH domain-like"/>
    <property type="match status" value="1"/>
</dbReference>
<dbReference type="Gene3D" id="1.10.10.10">
    <property type="entry name" value="Winged helix-like DNA-binding domain superfamily/Winged helix DNA-binding domain"/>
    <property type="match status" value="2"/>
</dbReference>
<dbReference type="AlphaFoldDB" id="A0A7G3ZEW0"/>
<comment type="subunit">
    <text evidence="7">Component of the endosomal sorting complex required for transport II (ESCRT-II).</text>
</comment>
<dbReference type="PROSITE" id="PS51495">
    <property type="entry name" value="GLUE"/>
    <property type="match status" value="1"/>
</dbReference>
<dbReference type="RefSeq" id="XP_037138721.1">
    <property type="nucleotide sequence ID" value="XM_037282826.1"/>
</dbReference>
<sequence length="529" mass="59687">MDCWHFVEVAASGQPILREGEKDILIEQVVGLYNDKRKILNCQKGRVFLTSQRIIYVDHSNPTRNSVCLELDDIESIEYSSKFLRRSARLILFLKGSSDRNASSNREVETVTSSWSCPICMVTNEMEGSLTEYTDPLPICINCGVPADYELIKSSINISKDANEGQSADENSCPACTFINHPQITNCEVCGTRLPTGMAQKRRPQFRRPFKDARVQLELEQTPAKVDPDRTARFVQVSFRKSDGMLFTQATAKSLEDLKKAQMGTLFNKNLVSVDGVPVNYDYSKELPILETKLSKVGIASLESSRENQLLKNDILFNSALTDLNKLMSLVNDIEALYAGHKAKLIGEGKDMQRPLLIIDREKFYNRSSFLDEIARDIYGFAISEFKDNGERIGYGMITLVDLYAMYNKSMRIGTGLISPAEMREACERLNELNLRDLKLTRINGRVLCLASDHSLAFLRDKILSLTECKNGRDLLQLTQLLNEGGSNSWTIGILTEVLQDLIEKGDLVTDEQISGVAYHRNIYWPLEN</sequence>